<protein>
    <submittedName>
        <fullName evidence="2">Uncharacterized protein</fullName>
    </submittedName>
</protein>
<name>A0A0N0NMY5_9EURO</name>
<dbReference type="GeneID" id="28731470"/>
<feature type="region of interest" description="Disordered" evidence="1">
    <location>
        <begin position="200"/>
        <end position="233"/>
    </location>
</feature>
<dbReference type="Proteomes" id="UP000038010">
    <property type="component" value="Unassembled WGS sequence"/>
</dbReference>
<dbReference type="RefSeq" id="XP_018000851.1">
    <property type="nucleotide sequence ID" value="XM_018139590.1"/>
</dbReference>
<dbReference type="AlphaFoldDB" id="A0A0N0NMY5"/>
<proteinExistence type="predicted"/>
<organism evidence="2 3">
    <name type="scientific">Cyphellophora attinorum</name>
    <dbReference type="NCBI Taxonomy" id="1664694"/>
    <lineage>
        <taxon>Eukaryota</taxon>
        <taxon>Fungi</taxon>
        <taxon>Dikarya</taxon>
        <taxon>Ascomycota</taxon>
        <taxon>Pezizomycotina</taxon>
        <taxon>Eurotiomycetes</taxon>
        <taxon>Chaetothyriomycetidae</taxon>
        <taxon>Chaetothyriales</taxon>
        <taxon>Cyphellophoraceae</taxon>
        <taxon>Cyphellophora</taxon>
    </lineage>
</organism>
<feature type="compositionally biased region" description="Basic and acidic residues" evidence="1">
    <location>
        <begin position="19"/>
        <end position="31"/>
    </location>
</feature>
<keyword evidence="3" id="KW-1185">Reference proteome</keyword>
<feature type="region of interest" description="Disordered" evidence="1">
    <location>
        <begin position="126"/>
        <end position="176"/>
    </location>
</feature>
<gene>
    <name evidence="2" type="ORF">AB675_10796</name>
</gene>
<reference evidence="2 3" key="1">
    <citation type="submission" date="2015-06" db="EMBL/GenBank/DDBJ databases">
        <title>Draft genome of the ant-associated black yeast Phialophora attae CBS 131958.</title>
        <authorList>
            <person name="Moreno L.F."/>
            <person name="Stielow B.J."/>
            <person name="de Hoog S."/>
            <person name="Vicente V.A."/>
            <person name="Weiss V.A."/>
            <person name="de Vries M."/>
            <person name="Cruz L.M."/>
            <person name="Souza E.M."/>
        </authorList>
    </citation>
    <scope>NUCLEOTIDE SEQUENCE [LARGE SCALE GENOMIC DNA]</scope>
    <source>
        <strain evidence="2 3">CBS 131958</strain>
    </source>
</reference>
<accession>A0A0N0NMY5</accession>
<evidence type="ECO:0000313" key="2">
    <source>
        <dbReference type="EMBL" id="KPI40888.1"/>
    </source>
</evidence>
<feature type="compositionally biased region" description="Basic and acidic residues" evidence="1">
    <location>
        <begin position="208"/>
        <end position="218"/>
    </location>
</feature>
<dbReference type="VEuPathDB" id="FungiDB:AB675_10796"/>
<feature type="region of interest" description="Disordered" evidence="1">
    <location>
        <begin position="19"/>
        <end position="52"/>
    </location>
</feature>
<dbReference type="EMBL" id="LFJN01000011">
    <property type="protein sequence ID" value="KPI40888.1"/>
    <property type="molecule type" value="Genomic_DNA"/>
</dbReference>
<evidence type="ECO:0000256" key="1">
    <source>
        <dbReference type="SAM" id="MobiDB-lite"/>
    </source>
</evidence>
<sequence>MSKKPACARWWRRLFRKAKSGDKRSVEEPGHVFEVPAELSGPPRLKGAPGKADTQQRVANFAEKLGDQGWDAIAAVLESELGVPLTSDEESLSTACGLWLDRLAHGAQHVESGNDDGLVLESPQTIASQPPSEVLNGMPRPEGRQCSTLTSDQSDPEKQRATQTSDAEAAGTNTSKRLFQRCGSGLKKLFPCTSNFAKESAVPAEQLPEVKEKDEKDTPGAPAQSKLSTEGNLIIPGQRTMVRVTPKTDGSKAEAAGASEVNDWQDKLTVSAVECANDGISYPPPPFPFKQRWHKSDPVLREGPERRVRVEENNKKYICRTSNIGP</sequence>
<dbReference type="OrthoDB" id="5368821at2759"/>
<evidence type="ECO:0000313" key="3">
    <source>
        <dbReference type="Proteomes" id="UP000038010"/>
    </source>
</evidence>
<comment type="caution">
    <text evidence="2">The sequence shown here is derived from an EMBL/GenBank/DDBJ whole genome shotgun (WGS) entry which is preliminary data.</text>
</comment>
<feature type="compositionally biased region" description="Polar residues" evidence="1">
    <location>
        <begin position="161"/>
        <end position="176"/>
    </location>
</feature>